<feature type="region of interest" description="Disordered" evidence="1">
    <location>
        <begin position="211"/>
        <end position="304"/>
    </location>
</feature>
<dbReference type="FunCoup" id="B9RN33">
    <property type="interactions" value="299"/>
</dbReference>
<dbReference type="PANTHER" id="PTHR36027">
    <property type="entry name" value="MEIOSIS-SPECIFIC PROTEIN ASY3"/>
    <property type="match status" value="1"/>
</dbReference>
<feature type="compositionally biased region" description="Basic and acidic residues" evidence="1">
    <location>
        <begin position="41"/>
        <end position="67"/>
    </location>
</feature>
<accession>B9RN33</accession>
<dbReference type="Proteomes" id="UP000008311">
    <property type="component" value="Unassembled WGS sequence"/>
</dbReference>
<dbReference type="InterPro" id="IPR046845">
    <property type="entry name" value="ASY3-like_CC"/>
</dbReference>
<feature type="compositionally biased region" description="Basic and acidic residues" evidence="1">
    <location>
        <begin position="226"/>
        <end position="243"/>
    </location>
</feature>
<proteinExistence type="predicted"/>
<feature type="region of interest" description="Disordered" evidence="1">
    <location>
        <begin position="35"/>
        <end position="68"/>
    </location>
</feature>
<feature type="compositionally biased region" description="Basic and acidic residues" evidence="1">
    <location>
        <begin position="342"/>
        <end position="353"/>
    </location>
</feature>
<feature type="region of interest" description="Disordered" evidence="1">
    <location>
        <begin position="555"/>
        <end position="590"/>
    </location>
</feature>
<dbReference type="EMBL" id="EQ973790">
    <property type="protein sequence ID" value="EEF47156.1"/>
    <property type="molecule type" value="Genomic_DNA"/>
</dbReference>
<keyword evidence="4" id="KW-1185">Reference proteome</keyword>
<evidence type="ECO:0000256" key="1">
    <source>
        <dbReference type="SAM" id="MobiDB-lite"/>
    </source>
</evidence>
<feature type="compositionally biased region" description="Basic and acidic residues" evidence="1">
    <location>
        <begin position="420"/>
        <end position="440"/>
    </location>
</feature>
<dbReference type="eggNOG" id="ENOG502R6IY">
    <property type="taxonomic scope" value="Eukaryota"/>
</dbReference>
<feature type="region of interest" description="Disordered" evidence="1">
    <location>
        <begin position="1"/>
        <end position="23"/>
    </location>
</feature>
<feature type="domain" description="Meiosis-specific protein ASY3-like coiled-coil" evidence="2">
    <location>
        <begin position="6"/>
        <end position="481"/>
    </location>
</feature>
<dbReference type="InterPro" id="IPR037731">
    <property type="entry name" value="ASY3-like"/>
</dbReference>
<feature type="compositionally biased region" description="Polar residues" evidence="1">
    <location>
        <begin position="11"/>
        <end position="23"/>
    </location>
</feature>
<name>B9RN33_RICCO</name>
<feature type="region of interest" description="Disordered" evidence="1">
    <location>
        <begin position="317"/>
        <end position="487"/>
    </location>
</feature>
<dbReference type="AlphaFoldDB" id="B9RN33"/>
<sequence length="606" mass="67489">MFQDRSDCRSIGSNYQPSSQSRKISVGITIDSLGTKRSGATKKEEIIISNAERENDNKENSLEDKMKGKGVAEAIEGKHTEAPEKVTSPWITTRSFYQNPPTSETFVFGKQTSNLPATKGRRSKLSRPQDTAIAHSVELLENQFGDGKQKTFKGLIYKRKGSNDGNSQKAADFTFATAQEVLVSDKVATESESKRENRRTETLRMKLWEILGTVSSPRSQPSNSQARDEGANNSKLEKSHHQNGDAVIKPIQNSDTIETDSENPDHTMKRPATRSLTQNIVKSKAQPVKTKTGPSSSYRNKLPEKNIFSFEEGLLGKGDGAVNGGSSMSGRKKGGRKTYGIEPHKIHFSEKNNADGIQGEHCTSVNPTPVEKASSYSDRRENIQGCSPQSKGEYVEQINRTQGDTHQSPRTDSHYSAGKNRVERQGDDSSRAVPENKDQQEAFDQPYLKNFMDPQDEFQSPTFRISTPMLSSSPSSTPNSDQTPNTDQLEQKLYSPLLAGTRFNLGKIRNFRTMNNSKADCHTPNSKTESSWSPNLELCFNMRLHFLIELQDDEMELKDSPPSKPSPLKGRKEVEDGLSKSSSEYEDSMRSEEGLLFMNDYGILIC</sequence>
<evidence type="ECO:0000313" key="3">
    <source>
        <dbReference type="EMBL" id="EEF47156.1"/>
    </source>
</evidence>
<reference evidence="4" key="1">
    <citation type="journal article" date="2010" name="Nat. Biotechnol.">
        <title>Draft genome sequence of the oilseed species Ricinus communis.</title>
        <authorList>
            <person name="Chan A.P."/>
            <person name="Crabtree J."/>
            <person name="Zhao Q."/>
            <person name="Lorenzi H."/>
            <person name="Orvis J."/>
            <person name="Puiu D."/>
            <person name="Melake-Berhan A."/>
            <person name="Jones K.M."/>
            <person name="Redman J."/>
            <person name="Chen G."/>
            <person name="Cahoon E.B."/>
            <person name="Gedil M."/>
            <person name="Stanke M."/>
            <person name="Haas B.J."/>
            <person name="Wortman J.R."/>
            <person name="Fraser-Liggett C.M."/>
            <person name="Ravel J."/>
            <person name="Rabinowicz P.D."/>
        </authorList>
    </citation>
    <scope>NUCLEOTIDE SEQUENCE [LARGE SCALE GENOMIC DNA]</scope>
    <source>
        <strain evidence="4">cv. Hale</strain>
    </source>
</reference>
<dbReference type="GO" id="GO:0051321">
    <property type="term" value="P:meiotic cell cycle"/>
    <property type="evidence" value="ECO:0007669"/>
    <property type="project" value="InterPro"/>
</dbReference>
<gene>
    <name evidence="3" type="ORF">RCOM_1343140</name>
</gene>
<dbReference type="PANTHER" id="PTHR36027:SF1">
    <property type="entry name" value="MEIOSIS-SPECIFIC PROTEIN ASY3"/>
    <property type="match status" value="1"/>
</dbReference>
<feature type="compositionally biased region" description="Low complexity" evidence="1">
    <location>
        <begin position="466"/>
        <end position="486"/>
    </location>
</feature>
<feature type="compositionally biased region" description="Polar residues" evidence="1">
    <location>
        <begin position="213"/>
        <end position="225"/>
    </location>
</feature>
<evidence type="ECO:0000259" key="2">
    <source>
        <dbReference type="Pfam" id="PF20435"/>
    </source>
</evidence>
<protein>
    <recommendedName>
        <fullName evidence="2">Meiosis-specific protein ASY3-like coiled-coil domain-containing protein</fullName>
    </recommendedName>
</protein>
<dbReference type="Pfam" id="PF20435">
    <property type="entry name" value="ASY3-like"/>
    <property type="match status" value="1"/>
</dbReference>
<organism evidence="3 4">
    <name type="scientific">Ricinus communis</name>
    <name type="common">Castor bean</name>
    <dbReference type="NCBI Taxonomy" id="3988"/>
    <lineage>
        <taxon>Eukaryota</taxon>
        <taxon>Viridiplantae</taxon>
        <taxon>Streptophyta</taxon>
        <taxon>Embryophyta</taxon>
        <taxon>Tracheophyta</taxon>
        <taxon>Spermatophyta</taxon>
        <taxon>Magnoliopsida</taxon>
        <taxon>eudicotyledons</taxon>
        <taxon>Gunneridae</taxon>
        <taxon>Pentapetalae</taxon>
        <taxon>rosids</taxon>
        <taxon>fabids</taxon>
        <taxon>Malpighiales</taxon>
        <taxon>Euphorbiaceae</taxon>
        <taxon>Acalyphoideae</taxon>
        <taxon>Acalypheae</taxon>
        <taxon>Ricinus</taxon>
    </lineage>
</organism>
<dbReference type="InParanoid" id="B9RN33"/>
<evidence type="ECO:0000313" key="4">
    <source>
        <dbReference type="Proteomes" id="UP000008311"/>
    </source>
</evidence>